<dbReference type="GO" id="GO:0006508">
    <property type="term" value="P:proteolysis"/>
    <property type="evidence" value="ECO:0007669"/>
    <property type="project" value="InterPro"/>
</dbReference>
<dbReference type="Proteomes" id="UP000601435">
    <property type="component" value="Unassembled WGS sequence"/>
</dbReference>
<dbReference type="PANTHER" id="PTHR12411">
    <property type="entry name" value="CYSTEINE PROTEASE FAMILY C1-RELATED"/>
    <property type="match status" value="1"/>
</dbReference>
<dbReference type="Gene3D" id="3.90.70.10">
    <property type="entry name" value="Cysteine proteinases"/>
    <property type="match status" value="1"/>
</dbReference>
<feature type="domain" description="Peptidase C1A papain C-terminal" evidence="4">
    <location>
        <begin position="1"/>
        <end position="204"/>
    </location>
</feature>
<dbReference type="Pfam" id="PF00112">
    <property type="entry name" value="Peptidase_C1"/>
    <property type="match status" value="1"/>
</dbReference>
<comment type="similarity">
    <text evidence="1">Belongs to the peptidase C1 family.</text>
</comment>
<accession>A0A812N8M8</accession>
<evidence type="ECO:0000313" key="5">
    <source>
        <dbReference type="EMBL" id="CAE7294875.1"/>
    </source>
</evidence>
<gene>
    <name evidence="5" type="primary">Ctsl</name>
    <name evidence="5" type="ORF">SNEC2469_LOCUS7237</name>
</gene>
<dbReference type="InterPro" id="IPR013128">
    <property type="entry name" value="Peptidase_C1A"/>
</dbReference>
<proteinExistence type="inferred from homology"/>
<dbReference type="InterPro" id="IPR039417">
    <property type="entry name" value="Peptidase_C1A_papain-like"/>
</dbReference>
<dbReference type="SUPFAM" id="SSF54001">
    <property type="entry name" value="Cysteine proteinases"/>
    <property type="match status" value="1"/>
</dbReference>
<feature type="region of interest" description="Disordered" evidence="3">
    <location>
        <begin position="368"/>
        <end position="408"/>
    </location>
</feature>
<reference evidence="5" key="1">
    <citation type="submission" date="2021-02" db="EMBL/GenBank/DDBJ databases">
        <authorList>
            <person name="Dougan E. K."/>
            <person name="Rhodes N."/>
            <person name="Thang M."/>
            <person name="Chan C."/>
        </authorList>
    </citation>
    <scope>NUCLEOTIDE SEQUENCE</scope>
</reference>
<dbReference type="SMART" id="SM00645">
    <property type="entry name" value="Pept_C1"/>
    <property type="match status" value="1"/>
</dbReference>
<dbReference type="InterPro" id="IPR038765">
    <property type="entry name" value="Papain-like_cys_pep_sf"/>
</dbReference>
<dbReference type="OrthoDB" id="405971at2759"/>
<dbReference type="CDD" id="cd02248">
    <property type="entry name" value="Peptidase_C1A"/>
    <property type="match status" value="1"/>
</dbReference>
<evidence type="ECO:0000313" key="6">
    <source>
        <dbReference type="Proteomes" id="UP000601435"/>
    </source>
</evidence>
<feature type="non-terminal residue" evidence="5">
    <location>
        <position position="603"/>
    </location>
</feature>
<evidence type="ECO:0000256" key="3">
    <source>
        <dbReference type="SAM" id="MobiDB-lite"/>
    </source>
</evidence>
<organism evidence="5 6">
    <name type="scientific">Symbiodinium necroappetens</name>
    <dbReference type="NCBI Taxonomy" id="1628268"/>
    <lineage>
        <taxon>Eukaryota</taxon>
        <taxon>Sar</taxon>
        <taxon>Alveolata</taxon>
        <taxon>Dinophyceae</taxon>
        <taxon>Suessiales</taxon>
        <taxon>Symbiodiniaceae</taxon>
        <taxon>Symbiodinium</taxon>
    </lineage>
</organism>
<evidence type="ECO:0000259" key="4">
    <source>
        <dbReference type="SMART" id="SM00645"/>
    </source>
</evidence>
<comment type="caution">
    <text evidence="5">The sequence shown here is derived from an EMBL/GenBank/DDBJ whole genome shotgun (WGS) entry which is preliminary data.</text>
</comment>
<dbReference type="PROSITE" id="PS00640">
    <property type="entry name" value="THIOL_PROTEASE_ASN"/>
    <property type="match status" value="1"/>
</dbReference>
<dbReference type="GO" id="GO:0008234">
    <property type="term" value="F:cysteine-type peptidase activity"/>
    <property type="evidence" value="ECO:0007669"/>
    <property type="project" value="InterPro"/>
</dbReference>
<keyword evidence="6" id="KW-1185">Reference proteome</keyword>
<protein>
    <submittedName>
        <fullName evidence="5">Ctsl protein</fullName>
    </submittedName>
</protein>
<dbReference type="InterPro" id="IPR000668">
    <property type="entry name" value="Peptidase_C1A_C"/>
</dbReference>
<evidence type="ECO:0000256" key="2">
    <source>
        <dbReference type="ARBA" id="ARBA00023145"/>
    </source>
</evidence>
<feature type="non-terminal residue" evidence="5">
    <location>
        <position position="1"/>
    </location>
</feature>
<dbReference type="AlphaFoldDB" id="A0A812N8M8"/>
<dbReference type="InterPro" id="IPR025661">
    <property type="entry name" value="Pept_asp_AS"/>
</dbReference>
<sequence length="603" mass="63679">CGSCWAFAASTVIESHVAINTGVLLSLSPQEMTSCTPNPDHCGGDGGCSGATAQLAFAYAVEAGGVSDIWHNPYLSGMEFKSRLCQNNTQFWLPRKASIEGFVTLPQNDPQALMEAVAKDGPIAVSVDATDWWMYGGGIFDACNKTAPNINHAVVLDGYGIENGTKYWLIRNSWGDSFGEHGYIRLRRHDDEPCGEDPEPLEGVGCKVGGPDKIWACGECGVLSDSSYPLGANLGPKKAEAGAWAQRGSRCHRKMVLQDSSDQYYINIGRSAAPVDSWETAGAAAGHEGSTDASEAERKLFEYVRFFTLRSREVPAASDAQAQAASAAAAPSWPSLELQRANSFSLRSCRRRRCGAVLQVKPGRAVSNRRYGAAEPEQPQAATHKSRLRRPTEAATAATSGGSGATGPHPMLAAVATVGGKAVVVEVTAPLRLVALVDPALQRAASTLPVASPVAMVSQAAALKVADQVGPVRARARARCGPAGAESFGKAWPGTKAKVTPKALAKAKAQAAMPGMHISRTGARALAALGTLMEPLDGPRAAGPMIGNASPKLRYYEADFADNKFYGPKDRVLAAAFLEFLGSEELWGDHLLDELCQSAEVLQ</sequence>
<name>A0A812N8M8_9DINO</name>
<keyword evidence="2" id="KW-0865">Zymogen</keyword>
<evidence type="ECO:0000256" key="1">
    <source>
        <dbReference type="ARBA" id="ARBA00008455"/>
    </source>
</evidence>
<dbReference type="EMBL" id="CAJNJA010012360">
    <property type="protein sequence ID" value="CAE7294875.1"/>
    <property type="molecule type" value="Genomic_DNA"/>
</dbReference>